<accession>A0A7Z7ILR2</accession>
<dbReference type="Proteomes" id="UP000554965">
    <property type="component" value="Unassembled WGS sequence"/>
</dbReference>
<dbReference type="Pfam" id="PF00823">
    <property type="entry name" value="PPE"/>
    <property type="match status" value="1"/>
</dbReference>
<sequence>MDFGALPPEINSGRMYLGPGIMPMLVAAAAWEELAAELHAATASYASVISGLTSGPWLGPTSIAMASAATAYVAWLSATAAQATQAHVQANAAAAAYEAAFAMTVPPPVIAANRALLMSLIATNFLGQNTPAIGATEALYAEMWAQDATAMYGYAAASAAATRLTPFTPPPAITNAVALAGRVAEVGKAVMSAGPGLIAAVPQALERLASVTPPPWVHNVLLWVYNLLEFLSDMAAFGTTAAQITGACMSAMSAVNAVATAATAPAKALGSATGGLSSVAGAMRSAGLGVRPSAISANLGHAPSIGRMSVPPSWTTMASPKGHGAAGLPGTRLGGAPMVMEGGPGMPGIPMATGAGRTGGDAIPRYGFRPTVMVRPVAGG</sequence>
<gene>
    <name evidence="4" type="ORF">MSIMFB_03052</name>
</gene>
<dbReference type="EMBL" id="OCTY01000002">
    <property type="protein sequence ID" value="SOJ55570.1"/>
    <property type="molecule type" value="Genomic_DNA"/>
</dbReference>
<comment type="caution">
    <text evidence="4">The sequence shown here is derived from an EMBL/GenBank/DDBJ whole genome shotgun (WGS) entry which is preliminary data.</text>
</comment>
<dbReference type="PANTHER" id="PTHR46766">
    <property type="entry name" value="GLUTAMINE-RICH PROTEIN 2"/>
    <property type="match status" value="1"/>
</dbReference>
<dbReference type="GO" id="GO:0052572">
    <property type="term" value="P:response to host immune response"/>
    <property type="evidence" value="ECO:0007669"/>
    <property type="project" value="TreeGrafter"/>
</dbReference>
<dbReference type="SUPFAM" id="SSF140459">
    <property type="entry name" value="PE/PPE dimer-like"/>
    <property type="match status" value="1"/>
</dbReference>
<feature type="domain" description="PPE" evidence="2">
    <location>
        <begin position="2"/>
        <end position="165"/>
    </location>
</feature>
<dbReference type="RefSeq" id="WP_186243392.1">
    <property type="nucleotide sequence ID" value="NZ_OCTY01000002.1"/>
</dbReference>
<evidence type="ECO:0000313" key="4">
    <source>
        <dbReference type="EMBL" id="SOJ55570.1"/>
    </source>
</evidence>
<organism evidence="4 5">
    <name type="scientific">Mycobacterium simulans</name>
    <dbReference type="NCBI Taxonomy" id="627089"/>
    <lineage>
        <taxon>Bacteria</taxon>
        <taxon>Bacillati</taxon>
        <taxon>Actinomycetota</taxon>
        <taxon>Actinomycetes</taxon>
        <taxon>Mycobacteriales</taxon>
        <taxon>Mycobacteriaceae</taxon>
        <taxon>Mycobacterium</taxon>
    </lineage>
</organism>
<dbReference type="InterPro" id="IPR022171">
    <property type="entry name" value="PPE_C"/>
</dbReference>
<dbReference type="Gene3D" id="1.20.1260.20">
    <property type="entry name" value="PPE superfamily"/>
    <property type="match status" value="1"/>
</dbReference>
<evidence type="ECO:0000313" key="5">
    <source>
        <dbReference type="Proteomes" id="UP000554965"/>
    </source>
</evidence>
<dbReference type="PANTHER" id="PTHR46766:SF1">
    <property type="entry name" value="GLUTAMINE-RICH PROTEIN 2"/>
    <property type="match status" value="1"/>
</dbReference>
<dbReference type="FunFam" id="1.20.1260.20:FF:000001">
    <property type="entry name" value="PPE family protein PPE41"/>
    <property type="match status" value="1"/>
</dbReference>
<protein>
    <submittedName>
        <fullName evidence="4">Putative PPE family protein PPE32</fullName>
    </submittedName>
</protein>
<evidence type="ECO:0000259" key="2">
    <source>
        <dbReference type="Pfam" id="PF00823"/>
    </source>
</evidence>
<dbReference type="Pfam" id="PF12484">
    <property type="entry name" value="PPE-SVP"/>
    <property type="match status" value="1"/>
</dbReference>
<evidence type="ECO:0000259" key="3">
    <source>
        <dbReference type="Pfam" id="PF12484"/>
    </source>
</evidence>
<reference evidence="4 5" key="1">
    <citation type="submission" date="2017-10" db="EMBL/GenBank/DDBJ databases">
        <authorList>
            <consortium name="Urmite Genomes"/>
        </authorList>
    </citation>
    <scope>NUCLEOTIDE SEQUENCE [LARGE SCALE GENOMIC DNA]</scope>
    <source>
        <strain evidence="4 5">FB-527</strain>
    </source>
</reference>
<proteinExistence type="inferred from homology"/>
<evidence type="ECO:0000256" key="1">
    <source>
        <dbReference type="ARBA" id="ARBA00010652"/>
    </source>
</evidence>
<keyword evidence="5" id="KW-1185">Reference proteome</keyword>
<feature type="domain" description="PPE family C-terminal" evidence="3">
    <location>
        <begin position="296"/>
        <end position="376"/>
    </location>
</feature>
<dbReference type="InterPro" id="IPR000030">
    <property type="entry name" value="PPE_dom"/>
</dbReference>
<dbReference type="InterPro" id="IPR038332">
    <property type="entry name" value="PPE_sf"/>
</dbReference>
<dbReference type="AlphaFoldDB" id="A0A7Z7ILR2"/>
<name>A0A7Z7ILR2_9MYCO</name>
<comment type="similarity">
    <text evidence="1">Belongs to the mycobacterial PPE family.</text>
</comment>